<dbReference type="Proteomes" id="UP001597040">
    <property type="component" value="Unassembled WGS sequence"/>
</dbReference>
<dbReference type="RefSeq" id="WP_390363050.1">
    <property type="nucleotide sequence ID" value="NZ_JBHTKJ010000035.1"/>
</dbReference>
<reference evidence="2" key="1">
    <citation type="journal article" date="2019" name="Int. J. Syst. Evol. Microbiol.">
        <title>The Global Catalogue of Microorganisms (GCM) 10K type strain sequencing project: providing services to taxonomists for standard genome sequencing and annotation.</title>
        <authorList>
            <consortium name="The Broad Institute Genomics Platform"/>
            <consortium name="The Broad Institute Genome Sequencing Center for Infectious Disease"/>
            <person name="Wu L."/>
            <person name="Ma J."/>
        </authorList>
    </citation>
    <scope>NUCLEOTIDE SEQUENCE [LARGE SCALE GENOMIC DNA]</scope>
    <source>
        <strain evidence="2">CCUG 56754</strain>
    </source>
</reference>
<dbReference type="InterPro" id="IPR029069">
    <property type="entry name" value="HotDog_dom_sf"/>
</dbReference>
<dbReference type="EMBL" id="JBHTKJ010000035">
    <property type="protein sequence ID" value="MFD1039390.1"/>
    <property type="molecule type" value="Genomic_DNA"/>
</dbReference>
<dbReference type="SUPFAM" id="SSF54637">
    <property type="entry name" value="Thioesterase/thiol ester dehydrase-isomerase"/>
    <property type="match status" value="1"/>
</dbReference>
<gene>
    <name evidence="1" type="ORF">ACFQ3N_13445</name>
</gene>
<evidence type="ECO:0000313" key="2">
    <source>
        <dbReference type="Proteomes" id="UP001597040"/>
    </source>
</evidence>
<evidence type="ECO:0000313" key="1">
    <source>
        <dbReference type="EMBL" id="MFD1039390.1"/>
    </source>
</evidence>
<proteinExistence type="predicted"/>
<keyword evidence="2" id="KW-1185">Reference proteome</keyword>
<protein>
    <submittedName>
        <fullName evidence="1">Thioesterase family protein</fullName>
    </submittedName>
</protein>
<dbReference type="Pfam" id="PF13279">
    <property type="entry name" value="4HBT_2"/>
    <property type="match status" value="1"/>
</dbReference>
<organism evidence="1 2">
    <name type="scientific">Virgibacillus byunsanensis</name>
    <dbReference type="NCBI Taxonomy" id="570945"/>
    <lineage>
        <taxon>Bacteria</taxon>
        <taxon>Bacillati</taxon>
        <taxon>Bacillota</taxon>
        <taxon>Bacilli</taxon>
        <taxon>Bacillales</taxon>
        <taxon>Bacillaceae</taxon>
        <taxon>Virgibacillus</taxon>
    </lineage>
</organism>
<name>A0ABW3LLY6_9BACI</name>
<dbReference type="CDD" id="cd00586">
    <property type="entry name" value="4HBT"/>
    <property type="match status" value="1"/>
</dbReference>
<accession>A0ABW3LLY6</accession>
<dbReference type="Gene3D" id="3.10.129.10">
    <property type="entry name" value="Hotdog Thioesterase"/>
    <property type="match status" value="1"/>
</dbReference>
<comment type="caution">
    <text evidence="1">The sequence shown here is derived from an EMBL/GenBank/DDBJ whole genome shotgun (WGS) entry which is preliminary data.</text>
</comment>
<sequence>MENQSFRYQTLVHREWVDYNGHMNDSAYAVVFSIAVDRLIDFIGLDADARDSLSYTMFTLETHICYLQEAHENEELHVTMQLLDTDAKRMHVFFYLTNNENEILATSEQMLMGMDTLQGKPAPFPEPVVTKVQKIWSEHNQLELPKQAGRRIGIKKKKE</sequence>